<dbReference type="InterPro" id="IPR006311">
    <property type="entry name" value="TAT_signal"/>
</dbReference>
<evidence type="ECO:0000313" key="8">
    <source>
        <dbReference type="Proteomes" id="UP000186547"/>
    </source>
</evidence>
<dbReference type="Proteomes" id="UP000011555">
    <property type="component" value="Unassembled WGS sequence"/>
</dbReference>
<accession>M0LDH7</accession>
<dbReference type="KEGG" id="hlc:CHINAEXTREME17765"/>
<dbReference type="InterPro" id="IPR029055">
    <property type="entry name" value="Ntn_hydrolases_N"/>
</dbReference>
<dbReference type="PANTHER" id="PTHR34218:SF4">
    <property type="entry name" value="ACYL-HOMOSERINE LACTONE ACYLASE QUIP"/>
    <property type="match status" value="1"/>
</dbReference>
<evidence type="ECO:0000256" key="4">
    <source>
        <dbReference type="SAM" id="MobiDB-lite"/>
    </source>
</evidence>
<dbReference type="Pfam" id="PF01804">
    <property type="entry name" value="Penicil_amidase"/>
    <property type="match status" value="1"/>
</dbReference>
<comment type="similarity">
    <text evidence="1">Belongs to the peptidase S45 family.</text>
</comment>
<keyword evidence="3" id="KW-0865">Zymogen</keyword>
<dbReference type="GeneID" id="30923011"/>
<dbReference type="Gene3D" id="1.10.439.10">
    <property type="entry name" value="Penicillin Amidohydrolase, domain 1"/>
    <property type="match status" value="1"/>
</dbReference>
<dbReference type="Gene3D" id="3.60.20.10">
    <property type="entry name" value="Glutamine Phosphoribosylpyrophosphate, subunit 1, domain 1"/>
    <property type="match status" value="1"/>
</dbReference>
<dbReference type="CDD" id="cd03747">
    <property type="entry name" value="Ntn_PGA_like"/>
    <property type="match status" value="1"/>
</dbReference>
<gene>
    <name evidence="6" type="ORF">C445_14107</name>
    <name evidence="5" type="ORF">CHINAEXTREME_17765</name>
</gene>
<name>M0LDH7_NATLA</name>
<dbReference type="PIRSF" id="PIRSF001227">
    <property type="entry name" value="Pen_acylase"/>
    <property type="match status" value="1"/>
</dbReference>
<dbReference type="GO" id="GO:0017000">
    <property type="term" value="P:antibiotic biosynthetic process"/>
    <property type="evidence" value="ECO:0007669"/>
    <property type="project" value="InterPro"/>
</dbReference>
<dbReference type="InterPro" id="IPR043146">
    <property type="entry name" value="Penicillin_amidase_N_B-knob"/>
</dbReference>
<dbReference type="InterPro" id="IPR043147">
    <property type="entry name" value="Penicillin_amidase_A-knob"/>
</dbReference>
<reference evidence="5 8" key="1">
    <citation type="journal article" date="2011" name="J. Bacteriol.">
        <title>Genome sequence of Halobiforma lacisalsi AJ5, an extremely halophilic archaeon which harbors a bop gene.</title>
        <authorList>
            <person name="Jiang X."/>
            <person name="Wang S."/>
            <person name="Cheng H."/>
            <person name="Huo Y."/>
            <person name="Zhang X."/>
            <person name="Zhu X."/>
            <person name="Han X."/>
            <person name="Ni P."/>
            <person name="Wu M."/>
        </authorList>
    </citation>
    <scope>NUCLEOTIDE SEQUENCE [LARGE SCALE GENOMIC DNA]</scope>
    <source>
        <strain evidence="5 8">AJ5</strain>
    </source>
</reference>
<dbReference type="RefSeq" id="WP_007142531.1">
    <property type="nucleotide sequence ID" value="NZ_AOLZ01000044.1"/>
</dbReference>
<dbReference type="AlphaFoldDB" id="M0LDH7"/>
<evidence type="ECO:0000313" key="7">
    <source>
        <dbReference type="Proteomes" id="UP000011555"/>
    </source>
</evidence>
<dbReference type="PROSITE" id="PS51318">
    <property type="entry name" value="TAT"/>
    <property type="match status" value="1"/>
</dbReference>
<dbReference type="MEROPS" id="S45.003"/>
<dbReference type="Gene3D" id="2.30.120.10">
    <property type="match status" value="1"/>
</dbReference>
<dbReference type="eggNOG" id="arCOG04082">
    <property type="taxonomic scope" value="Archaea"/>
</dbReference>
<dbReference type="InterPro" id="IPR023343">
    <property type="entry name" value="Penicillin_amidase_dom1"/>
</dbReference>
<evidence type="ECO:0000256" key="3">
    <source>
        <dbReference type="ARBA" id="ARBA00023145"/>
    </source>
</evidence>
<dbReference type="SUPFAM" id="SSF56235">
    <property type="entry name" value="N-terminal nucleophile aminohydrolases (Ntn hydrolases)"/>
    <property type="match status" value="1"/>
</dbReference>
<feature type="region of interest" description="Disordered" evidence="4">
    <location>
        <begin position="233"/>
        <end position="262"/>
    </location>
</feature>
<sequence length="828" mass="91236">MSNDTTRRGLLAGALAAGVGGLTVSGASELLESFAPLSGSAWDAADRELSESVENPYGDATVRYDGYGVPTIEADDEAAAYFAVGYVQAFDRAFQLDLQRRVMRGRLSELVGEATLEDDAFHVAMDFAGAAEATWERVADTPAGPLVEAYAEGVTAAMETEQLPLEFELLGYEPREWTPVDTILMEKQISWDLTGNFGELRRAVIADRLGADALEELYPERLNHDVPILRERVDGERLDGDNEDDGNDGNDGTRNSRSGALETDAVDRELASWLSRFESPTGVGSNSWVVSGEHTDSGGPLVAYDPHLTLMTPPLWYEQHVETPETSVRGATFPGVPFVITGANETGTWSFTNVGADVLDCYEYEMRGDDGSSAGHRRLSSTDADEYRYGDEWRAFETEERAIPVADGEDRTFTIKKTVHGPVLEREGQTVGVAWTGHTATRTTEAIYEFERSDGLEDLLESTRKFDLPTQNLVYADADGRTMYYVTGKLPIRRIDGDPVSGNRLFDGSAGEGEWSGFTPFGESSWDGFVPFEEKPHAIDPDVLATANQRVVDDPNHYVGVAYATPYRGGRIYERLDERLESGEPADHDFHRELQDDTYDGRAAQLVPDLVDAVASHDGASDGLEDAADELADWDYRMERDSSSALVFDRWLEGFRREVFEPAFEDADLDESYYPNDWVLATLPADSDWFDGSRPERMVDALEAALAEIDEEGWETYGDRNTTGPIEHPFGVEAPFLDYDDRPADGSAATVKNYRVDDAVGSSWRMVVEPGGDATAILPGGNSGDYFSEHYDDQFEAWLDGEQKPMDRSVDDGDPDVVFEAAETEGSQ</sequence>
<keyword evidence="2" id="KW-0378">Hydrolase</keyword>
<reference evidence="5" key="3">
    <citation type="submission" date="2017-01" db="EMBL/GenBank/DDBJ databases">
        <authorList>
            <person name="Mah S.A."/>
            <person name="Swanson W.J."/>
            <person name="Moy G.W."/>
            <person name="Vacquier V.D."/>
        </authorList>
    </citation>
    <scope>NUCLEOTIDE SEQUENCE</scope>
    <source>
        <strain evidence="5">AJ5</strain>
    </source>
</reference>
<dbReference type="InterPro" id="IPR014395">
    <property type="entry name" value="Pen/GL7ACA/AHL_acylase"/>
</dbReference>
<evidence type="ECO:0000256" key="1">
    <source>
        <dbReference type="ARBA" id="ARBA00006586"/>
    </source>
</evidence>
<dbReference type="EMBL" id="AOLZ01000044">
    <property type="protein sequence ID" value="EMA31622.1"/>
    <property type="molecule type" value="Genomic_DNA"/>
</dbReference>
<dbReference type="Proteomes" id="UP000186547">
    <property type="component" value="Chromosome"/>
</dbReference>
<dbReference type="InterPro" id="IPR002692">
    <property type="entry name" value="S45"/>
</dbReference>
<dbReference type="GO" id="GO:0016811">
    <property type="term" value="F:hydrolase activity, acting on carbon-nitrogen (but not peptide) bonds, in linear amides"/>
    <property type="evidence" value="ECO:0007669"/>
    <property type="project" value="InterPro"/>
</dbReference>
<dbReference type="STRING" id="358396.CHINAEXTREME_17765"/>
<protein>
    <submittedName>
        <fullName evidence="5 6">Peptidase S45</fullName>
    </submittedName>
</protein>
<keyword evidence="7" id="KW-1185">Reference proteome</keyword>
<dbReference type="EMBL" id="CP019285">
    <property type="protein sequence ID" value="APW99500.1"/>
    <property type="molecule type" value="Genomic_DNA"/>
</dbReference>
<dbReference type="PANTHER" id="PTHR34218">
    <property type="entry name" value="PEPTIDASE S45 PENICILLIN AMIDASE"/>
    <property type="match status" value="1"/>
</dbReference>
<reference evidence="6 7" key="2">
    <citation type="journal article" date="2014" name="PLoS Genet.">
        <title>Phylogenetically driven sequencing of extremely halophilic archaea reveals strategies for static and dynamic osmo-response.</title>
        <authorList>
            <person name="Becker E.A."/>
            <person name="Seitzer P.M."/>
            <person name="Tritt A."/>
            <person name="Larsen D."/>
            <person name="Krusor M."/>
            <person name="Yao A.I."/>
            <person name="Wu D."/>
            <person name="Madern D."/>
            <person name="Eisen J.A."/>
            <person name="Darling A.E."/>
            <person name="Facciotti M.T."/>
        </authorList>
    </citation>
    <scope>NUCLEOTIDE SEQUENCE [LARGE SCALE GENOMIC DNA]</scope>
    <source>
        <strain evidence="6 7">AJ5</strain>
    </source>
</reference>
<evidence type="ECO:0000256" key="2">
    <source>
        <dbReference type="ARBA" id="ARBA00022801"/>
    </source>
</evidence>
<dbReference type="PATRIC" id="fig|358396.7.peg.2868"/>
<evidence type="ECO:0000313" key="5">
    <source>
        <dbReference type="EMBL" id="APW99500.1"/>
    </source>
</evidence>
<dbReference type="Gene3D" id="1.10.1400.10">
    <property type="match status" value="1"/>
</dbReference>
<evidence type="ECO:0000313" key="6">
    <source>
        <dbReference type="EMBL" id="EMA31622.1"/>
    </source>
</evidence>
<proteinExistence type="inferred from homology"/>
<organism evidence="6 7">
    <name type="scientific">Natronobacterium lacisalsi AJ5</name>
    <dbReference type="NCBI Taxonomy" id="358396"/>
    <lineage>
        <taxon>Archaea</taxon>
        <taxon>Methanobacteriati</taxon>
        <taxon>Methanobacteriota</taxon>
        <taxon>Stenosarchaea group</taxon>
        <taxon>Halobacteria</taxon>
        <taxon>Halobacteriales</taxon>
        <taxon>Natrialbaceae</taxon>
        <taxon>Natronobacterium</taxon>
    </lineage>
</organism>